<name>A0ABD6CNZ2_9EURY</name>
<feature type="region of interest" description="Disordered" evidence="3">
    <location>
        <begin position="1"/>
        <end position="21"/>
    </location>
</feature>
<dbReference type="Gene3D" id="3.90.1150.10">
    <property type="entry name" value="Aspartate Aminotransferase, domain 1"/>
    <property type="match status" value="1"/>
</dbReference>
<organism evidence="5 6">
    <name type="scientific">Halobellus rarus</name>
    <dbReference type="NCBI Taxonomy" id="1126237"/>
    <lineage>
        <taxon>Archaea</taxon>
        <taxon>Methanobacteriati</taxon>
        <taxon>Methanobacteriota</taxon>
        <taxon>Stenosarchaea group</taxon>
        <taxon>Halobacteria</taxon>
        <taxon>Halobacteriales</taxon>
        <taxon>Haloferacaceae</taxon>
        <taxon>Halobellus</taxon>
    </lineage>
</organism>
<keyword evidence="5" id="KW-0808">Transferase</keyword>
<reference evidence="5 6" key="1">
    <citation type="journal article" date="2019" name="Int. J. Syst. Evol. Microbiol.">
        <title>The Global Catalogue of Microorganisms (GCM) 10K type strain sequencing project: providing services to taxonomists for standard genome sequencing and annotation.</title>
        <authorList>
            <consortium name="The Broad Institute Genomics Platform"/>
            <consortium name="The Broad Institute Genome Sequencing Center for Infectious Disease"/>
            <person name="Wu L."/>
            <person name="Ma J."/>
        </authorList>
    </citation>
    <scope>NUCLEOTIDE SEQUENCE [LARGE SCALE GENOMIC DNA]</scope>
    <source>
        <strain evidence="5 6">CGMCC 1.12121</strain>
    </source>
</reference>
<sequence length="86" mass="9366">MTYESVAAADPAVAEALEGERTRQNETLAMIASENHASEAVMAAQSSELTNNYAEGYPGERYYAGCKYADEVEELAIERAEELWGA</sequence>
<accession>A0ABD6CNZ2</accession>
<protein>
    <submittedName>
        <fullName evidence="5">Serine hydroxymethyltransferase</fullName>
        <ecNumber evidence="5">2.1.2.1</ecNumber>
    </submittedName>
</protein>
<dbReference type="Pfam" id="PF00464">
    <property type="entry name" value="SHMT"/>
    <property type="match status" value="1"/>
</dbReference>
<gene>
    <name evidence="5" type="ORF">ACFSBX_10440</name>
</gene>
<dbReference type="GO" id="GO:0004372">
    <property type="term" value="F:glycine hydroxymethyltransferase activity"/>
    <property type="evidence" value="ECO:0007669"/>
    <property type="project" value="UniProtKB-EC"/>
</dbReference>
<evidence type="ECO:0000313" key="6">
    <source>
        <dbReference type="Proteomes" id="UP001597085"/>
    </source>
</evidence>
<evidence type="ECO:0000313" key="5">
    <source>
        <dbReference type="EMBL" id="MFD1599372.1"/>
    </source>
</evidence>
<dbReference type="EC" id="2.1.2.1" evidence="5"/>
<evidence type="ECO:0000256" key="3">
    <source>
        <dbReference type="SAM" id="MobiDB-lite"/>
    </source>
</evidence>
<dbReference type="SUPFAM" id="SSF53383">
    <property type="entry name" value="PLP-dependent transferases"/>
    <property type="match status" value="1"/>
</dbReference>
<dbReference type="InterPro" id="IPR015421">
    <property type="entry name" value="PyrdxlP-dep_Trfase_major"/>
</dbReference>
<evidence type="ECO:0000259" key="4">
    <source>
        <dbReference type="Pfam" id="PF00464"/>
    </source>
</evidence>
<dbReference type="InterPro" id="IPR015422">
    <property type="entry name" value="PyrdxlP-dep_Trfase_small"/>
</dbReference>
<dbReference type="EMBL" id="JBHUDK010000009">
    <property type="protein sequence ID" value="MFD1599372.1"/>
    <property type="molecule type" value="Genomic_DNA"/>
</dbReference>
<keyword evidence="2" id="KW-0663">Pyridoxal phosphate</keyword>
<comment type="caution">
    <text evidence="5">The sequence shown here is derived from an EMBL/GenBank/DDBJ whole genome shotgun (WGS) entry which is preliminary data.</text>
</comment>
<evidence type="ECO:0000256" key="1">
    <source>
        <dbReference type="ARBA" id="ARBA00001933"/>
    </source>
</evidence>
<dbReference type="Gene3D" id="3.40.640.10">
    <property type="entry name" value="Type I PLP-dependent aspartate aminotransferase-like (Major domain)"/>
    <property type="match status" value="1"/>
</dbReference>
<dbReference type="InterPro" id="IPR015424">
    <property type="entry name" value="PyrdxlP-dep_Trfase"/>
</dbReference>
<proteinExistence type="predicted"/>
<dbReference type="Proteomes" id="UP001597085">
    <property type="component" value="Unassembled WGS sequence"/>
</dbReference>
<dbReference type="InterPro" id="IPR049943">
    <property type="entry name" value="Ser_HO-MeTrfase-like"/>
</dbReference>
<comment type="cofactor">
    <cofactor evidence="1">
        <name>pyridoxal 5'-phosphate</name>
        <dbReference type="ChEBI" id="CHEBI:597326"/>
    </cofactor>
</comment>
<dbReference type="PANTHER" id="PTHR11680:SF35">
    <property type="entry name" value="SERINE HYDROXYMETHYLTRANSFERASE 1"/>
    <property type="match status" value="1"/>
</dbReference>
<dbReference type="InterPro" id="IPR039429">
    <property type="entry name" value="SHMT-like_dom"/>
</dbReference>
<dbReference type="AlphaFoldDB" id="A0ABD6CNZ2"/>
<dbReference type="PANTHER" id="PTHR11680">
    <property type="entry name" value="SERINE HYDROXYMETHYLTRANSFERASE"/>
    <property type="match status" value="1"/>
</dbReference>
<evidence type="ECO:0000256" key="2">
    <source>
        <dbReference type="ARBA" id="ARBA00022898"/>
    </source>
</evidence>
<feature type="non-terminal residue" evidence="5">
    <location>
        <position position="86"/>
    </location>
</feature>
<feature type="compositionally biased region" description="Low complexity" evidence="3">
    <location>
        <begin position="7"/>
        <end position="16"/>
    </location>
</feature>
<keyword evidence="6" id="KW-1185">Reference proteome</keyword>
<feature type="domain" description="Serine hydroxymethyltransferase-like" evidence="4">
    <location>
        <begin position="7"/>
        <end position="85"/>
    </location>
</feature>